<dbReference type="InParanoid" id="A0A165C267"/>
<evidence type="ECO:0000256" key="2">
    <source>
        <dbReference type="ARBA" id="ARBA00022692"/>
    </source>
</evidence>
<organism evidence="6 7">
    <name type="scientific">Calocera cornea HHB12733</name>
    <dbReference type="NCBI Taxonomy" id="1353952"/>
    <lineage>
        <taxon>Eukaryota</taxon>
        <taxon>Fungi</taxon>
        <taxon>Dikarya</taxon>
        <taxon>Basidiomycota</taxon>
        <taxon>Agaricomycotina</taxon>
        <taxon>Dacrymycetes</taxon>
        <taxon>Dacrymycetales</taxon>
        <taxon>Dacrymycetaceae</taxon>
        <taxon>Calocera</taxon>
    </lineage>
</organism>
<evidence type="ECO:0000256" key="5">
    <source>
        <dbReference type="SAM" id="Phobius"/>
    </source>
</evidence>
<feature type="transmembrane region" description="Helical" evidence="5">
    <location>
        <begin position="52"/>
        <end position="76"/>
    </location>
</feature>
<evidence type="ECO:0000256" key="3">
    <source>
        <dbReference type="ARBA" id="ARBA00022989"/>
    </source>
</evidence>
<protein>
    <submittedName>
        <fullName evidence="6">DUF1772-domain-containing protein</fullName>
    </submittedName>
</protein>
<comment type="subcellular location">
    <subcellularLocation>
        <location evidence="1">Membrane</location>
        <topology evidence="1">Multi-pass membrane protein</topology>
    </subcellularLocation>
</comment>
<evidence type="ECO:0000256" key="1">
    <source>
        <dbReference type="ARBA" id="ARBA00004141"/>
    </source>
</evidence>
<dbReference type="InterPro" id="IPR013901">
    <property type="entry name" value="Anthrone_oxy"/>
</dbReference>
<evidence type="ECO:0000313" key="6">
    <source>
        <dbReference type="EMBL" id="KZT50136.1"/>
    </source>
</evidence>
<dbReference type="OrthoDB" id="5954308at2759"/>
<evidence type="ECO:0000256" key="4">
    <source>
        <dbReference type="ARBA" id="ARBA00023136"/>
    </source>
</evidence>
<gene>
    <name evidence="6" type="ORF">CALCODRAFT_216433</name>
</gene>
<keyword evidence="4 5" id="KW-0472">Membrane</keyword>
<name>A0A165C267_9BASI</name>
<dbReference type="AlphaFoldDB" id="A0A165C267"/>
<keyword evidence="2 5" id="KW-0812">Transmembrane</keyword>
<feature type="transmembrane region" description="Helical" evidence="5">
    <location>
        <begin position="20"/>
        <end position="40"/>
    </location>
</feature>
<dbReference type="Pfam" id="PF08592">
    <property type="entry name" value="Anthrone_oxy"/>
    <property type="match status" value="1"/>
</dbReference>
<proteinExistence type="predicted"/>
<sequence length="176" mass="18324">MPGNDTVNKVITVLAVSGSAYLAGFTASISILTVPVLYVPSASIATKQWARLYGLGAQLGPPMGMSSLALFAYLAWAHSASSLTPRGLAFALAGAFSAANMPWTLLTMLPTNNALMAIAKEPAATTAEVEKDPDAKKRREEEVKTLLGRWRWLNAARSVGPTIGALLGGAVAVGLI</sequence>
<feature type="transmembrane region" description="Helical" evidence="5">
    <location>
        <begin position="88"/>
        <end position="106"/>
    </location>
</feature>
<dbReference type="PANTHER" id="PTHR35042:SF1">
    <property type="entry name" value="DUF1772-DOMAIN-CONTAINING PROTEIN"/>
    <property type="match status" value="1"/>
</dbReference>
<keyword evidence="3 5" id="KW-1133">Transmembrane helix</keyword>
<keyword evidence="7" id="KW-1185">Reference proteome</keyword>
<accession>A0A165C267</accession>
<dbReference type="GO" id="GO:0016020">
    <property type="term" value="C:membrane"/>
    <property type="evidence" value="ECO:0007669"/>
    <property type="project" value="UniProtKB-SubCell"/>
</dbReference>
<evidence type="ECO:0000313" key="7">
    <source>
        <dbReference type="Proteomes" id="UP000076842"/>
    </source>
</evidence>
<dbReference type="PANTHER" id="PTHR35042">
    <property type="entry name" value="ANTHRONE OXYGENASE ENCC"/>
    <property type="match status" value="1"/>
</dbReference>
<dbReference type="Proteomes" id="UP000076842">
    <property type="component" value="Unassembled WGS sequence"/>
</dbReference>
<dbReference type="EMBL" id="KV424225">
    <property type="protein sequence ID" value="KZT50136.1"/>
    <property type="molecule type" value="Genomic_DNA"/>
</dbReference>
<reference evidence="6 7" key="1">
    <citation type="journal article" date="2016" name="Mol. Biol. Evol.">
        <title>Comparative Genomics of Early-Diverging Mushroom-Forming Fungi Provides Insights into the Origins of Lignocellulose Decay Capabilities.</title>
        <authorList>
            <person name="Nagy L.G."/>
            <person name="Riley R."/>
            <person name="Tritt A."/>
            <person name="Adam C."/>
            <person name="Daum C."/>
            <person name="Floudas D."/>
            <person name="Sun H."/>
            <person name="Yadav J.S."/>
            <person name="Pangilinan J."/>
            <person name="Larsson K.H."/>
            <person name="Matsuura K."/>
            <person name="Barry K."/>
            <person name="Labutti K."/>
            <person name="Kuo R."/>
            <person name="Ohm R.A."/>
            <person name="Bhattacharya S.S."/>
            <person name="Shirouzu T."/>
            <person name="Yoshinaga Y."/>
            <person name="Martin F.M."/>
            <person name="Grigoriev I.V."/>
            <person name="Hibbett D.S."/>
        </authorList>
    </citation>
    <scope>NUCLEOTIDE SEQUENCE [LARGE SCALE GENOMIC DNA]</scope>
    <source>
        <strain evidence="6 7">HHB12733</strain>
    </source>
</reference>